<dbReference type="Proteomes" id="UP001597012">
    <property type="component" value="Unassembled WGS sequence"/>
</dbReference>
<feature type="transmembrane region" description="Helical" evidence="1">
    <location>
        <begin position="86"/>
        <end position="110"/>
    </location>
</feature>
<dbReference type="InterPro" id="IPR037185">
    <property type="entry name" value="EmrE-like"/>
</dbReference>
<feature type="transmembrane region" description="Helical" evidence="1">
    <location>
        <begin position="6"/>
        <end position="22"/>
    </location>
</feature>
<keyword evidence="4" id="KW-1185">Reference proteome</keyword>
<feature type="transmembrane region" description="Helical" evidence="1">
    <location>
        <begin position="116"/>
        <end position="133"/>
    </location>
</feature>
<feature type="transmembrane region" description="Helical" evidence="1">
    <location>
        <begin position="29"/>
        <end position="49"/>
    </location>
</feature>
<reference evidence="4" key="1">
    <citation type="journal article" date="2019" name="Int. J. Syst. Evol. Microbiol.">
        <title>The Global Catalogue of Microorganisms (GCM) 10K type strain sequencing project: providing services to taxonomists for standard genome sequencing and annotation.</title>
        <authorList>
            <consortium name="The Broad Institute Genomics Platform"/>
            <consortium name="The Broad Institute Genome Sequencing Center for Infectious Disease"/>
            <person name="Wu L."/>
            <person name="Ma J."/>
        </authorList>
    </citation>
    <scope>NUCLEOTIDE SEQUENCE [LARGE SCALE GENOMIC DNA]</scope>
    <source>
        <strain evidence="4">CCUG 61948</strain>
    </source>
</reference>
<feature type="transmembrane region" description="Helical" evidence="1">
    <location>
        <begin position="178"/>
        <end position="197"/>
    </location>
</feature>
<evidence type="ECO:0000259" key="2">
    <source>
        <dbReference type="Pfam" id="PF00892"/>
    </source>
</evidence>
<evidence type="ECO:0000256" key="1">
    <source>
        <dbReference type="SAM" id="Phobius"/>
    </source>
</evidence>
<dbReference type="InterPro" id="IPR000620">
    <property type="entry name" value="EamA_dom"/>
</dbReference>
<sequence length="285" mass="31334">MQYLVLSILFSSFIFVVFKLFVRYQVQTLYAIITNYVVACLVGLIFYEGDLDIGKLPYKSWFWGAMALGILFILVFNIMAATSQKLGVSVASVATKMSFVIPVVLSVVLYNDNLDGIKYLGIAIAVLAVYLASMKQAAESFKFSMLLLPFLVFLGSGIIDAAIKYFQEVHVPEDEFALFSSLLFFFAGSSGLLFILVKSYKQRIKLNPRNILGGIALGVPNFFSIYFLLLALNHAGLSSASIFTVNNVGIVVLSTLLGIVLFKEKLSPKNWLGIGLAILSILLVV</sequence>
<keyword evidence="1" id="KW-1133">Transmembrane helix</keyword>
<feature type="transmembrane region" description="Helical" evidence="1">
    <location>
        <begin position="145"/>
        <end position="166"/>
    </location>
</feature>
<keyword evidence="1" id="KW-0472">Membrane</keyword>
<keyword evidence="1" id="KW-0812">Transmembrane</keyword>
<dbReference type="SUPFAM" id="SSF103481">
    <property type="entry name" value="Multidrug resistance efflux transporter EmrE"/>
    <property type="match status" value="2"/>
</dbReference>
<feature type="transmembrane region" description="Helical" evidence="1">
    <location>
        <begin position="209"/>
        <end position="229"/>
    </location>
</feature>
<dbReference type="RefSeq" id="WP_379934131.1">
    <property type="nucleotide sequence ID" value="NZ_JBHTHY010000006.1"/>
</dbReference>
<feature type="domain" description="EamA" evidence="2">
    <location>
        <begin position="146"/>
        <end position="285"/>
    </location>
</feature>
<protein>
    <submittedName>
        <fullName evidence="3">EamA family transporter</fullName>
    </submittedName>
</protein>
<evidence type="ECO:0000313" key="4">
    <source>
        <dbReference type="Proteomes" id="UP001597012"/>
    </source>
</evidence>
<organism evidence="3 4">
    <name type="scientific">Maribacter chungangensis</name>
    <dbReference type="NCBI Taxonomy" id="1069117"/>
    <lineage>
        <taxon>Bacteria</taxon>
        <taxon>Pseudomonadati</taxon>
        <taxon>Bacteroidota</taxon>
        <taxon>Flavobacteriia</taxon>
        <taxon>Flavobacteriales</taxon>
        <taxon>Flavobacteriaceae</taxon>
        <taxon>Maribacter</taxon>
    </lineage>
</organism>
<accession>A0ABW3B3R4</accession>
<evidence type="ECO:0000313" key="3">
    <source>
        <dbReference type="EMBL" id="MFD0797697.1"/>
    </source>
</evidence>
<feature type="transmembrane region" description="Helical" evidence="1">
    <location>
        <begin position="241"/>
        <end position="262"/>
    </location>
</feature>
<feature type="domain" description="EamA" evidence="2">
    <location>
        <begin position="3"/>
        <end position="133"/>
    </location>
</feature>
<feature type="transmembrane region" description="Helical" evidence="1">
    <location>
        <begin position="61"/>
        <end position="79"/>
    </location>
</feature>
<dbReference type="EMBL" id="JBHTHY010000006">
    <property type="protein sequence ID" value="MFD0797697.1"/>
    <property type="molecule type" value="Genomic_DNA"/>
</dbReference>
<dbReference type="Gene3D" id="1.10.3730.20">
    <property type="match status" value="2"/>
</dbReference>
<proteinExistence type="predicted"/>
<comment type="caution">
    <text evidence="3">The sequence shown here is derived from an EMBL/GenBank/DDBJ whole genome shotgun (WGS) entry which is preliminary data.</text>
</comment>
<gene>
    <name evidence="3" type="ORF">ACFQZJ_09510</name>
</gene>
<name>A0ABW3B3R4_9FLAO</name>
<dbReference type="Pfam" id="PF00892">
    <property type="entry name" value="EamA"/>
    <property type="match status" value="2"/>
</dbReference>